<evidence type="ECO:0000256" key="7">
    <source>
        <dbReference type="ARBA" id="ARBA00022993"/>
    </source>
</evidence>
<dbReference type="FunFam" id="3.40.50.300:FF:000991">
    <property type="entry name" value="Dephospho-CoA kinase"/>
    <property type="match status" value="1"/>
</dbReference>
<dbReference type="Proteomes" id="UP000500857">
    <property type="component" value="Chromosome"/>
</dbReference>
<name>A0A6H1TS99_9CYAN</name>
<keyword evidence="4 8" id="KW-0547">Nucleotide-binding</keyword>
<gene>
    <name evidence="8" type="primary">coaE</name>
    <name evidence="10" type="ORF">HCG48_01795</name>
</gene>
<evidence type="ECO:0000256" key="8">
    <source>
        <dbReference type="HAMAP-Rule" id="MF_00376"/>
    </source>
</evidence>
<evidence type="ECO:0000256" key="1">
    <source>
        <dbReference type="ARBA" id="ARBA00009018"/>
    </source>
</evidence>
<sequence length="207" mass="23409">MNNNNHKSNRLIGLTGGIATGKTTVSNYLTKTYKLPIFDADVYAREVVEKGSPILDQLYDRYGAKIRLEDGSLNRPELGKIIFNHTEERKWVEAQIHPAVRDKFYEAIAQLEPDATAVLAIPLLFEANLTYLPSEIWVVSCSAELQRDRLQQRNGLSEKEAQARINSQLPLAEKCDRADVVLDNCGDLSQLYEQVDRAVRSRIAQNH</sequence>
<keyword evidence="6 8" id="KW-0067">ATP-binding</keyword>
<evidence type="ECO:0000256" key="5">
    <source>
        <dbReference type="ARBA" id="ARBA00022777"/>
    </source>
</evidence>
<dbReference type="GO" id="GO:0005524">
    <property type="term" value="F:ATP binding"/>
    <property type="evidence" value="ECO:0007669"/>
    <property type="project" value="UniProtKB-UniRule"/>
</dbReference>
<dbReference type="PANTHER" id="PTHR10695:SF46">
    <property type="entry name" value="BIFUNCTIONAL COENZYME A SYNTHASE-RELATED"/>
    <property type="match status" value="1"/>
</dbReference>
<dbReference type="GO" id="GO:0005737">
    <property type="term" value="C:cytoplasm"/>
    <property type="evidence" value="ECO:0007669"/>
    <property type="project" value="UniProtKB-SubCell"/>
</dbReference>
<evidence type="ECO:0000256" key="3">
    <source>
        <dbReference type="ARBA" id="ARBA00022679"/>
    </source>
</evidence>
<dbReference type="UniPathway" id="UPA00241">
    <property type="reaction ID" value="UER00356"/>
</dbReference>
<comment type="subcellular location">
    <subcellularLocation>
        <location evidence="8">Cytoplasm</location>
    </subcellularLocation>
</comment>
<feature type="binding site" evidence="8">
    <location>
        <begin position="19"/>
        <end position="24"/>
    </location>
    <ligand>
        <name>ATP</name>
        <dbReference type="ChEBI" id="CHEBI:30616"/>
    </ligand>
</feature>
<dbReference type="EMBL" id="CP051167">
    <property type="protein sequence ID" value="QIZ69474.1"/>
    <property type="molecule type" value="Genomic_DNA"/>
</dbReference>
<comment type="similarity">
    <text evidence="1 8">Belongs to the CoaE family.</text>
</comment>
<comment type="function">
    <text evidence="8">Catalyzes the phosphorylation of the 3'-hydroxyl group of dephosphocoenzyme A to form coenzyme A.</text>
</comment>
<dbReference type="GO" id="GO:0015937">
    <property type="term" value="P:coenzyme A biosynthetic process"/>
    <property type="evidence" value="ECO:0007669"/>
    <property type="project" value="UniProtKB-UniRule"/>
</dbReference>
<evidence type="ECO:0000313" key="10">
    <source>
        <dbReference type="EMBL" id="QIZ69474.1"/>
    </source>
</evidence>
<accession>A0A6H1TS99</accession>
<evidence type="ECO:0000256" key="4">
    <source>
        <dbReference type="ARBA" id="ARBA00022741"/>
    </source>
</evidence>
<dbReference type="SUPFAM" id="SSF52540">
    <property type="entry name" value="P-loop containing nucleoside triphosphate hydrolases"/>
    <property type="match status" value="1"/>
</dbReference>
<protein>
    <recommendedName>
        <fullName evidence="8 9">Dephospho-CoA kinase</fullName>
        <ecNumber evidence="8 9">2.7.1.24</ecNumber>
    </recommendedName>
    <alternativeName>
        <fullName evidence="8">Dephosphocoenzyme A kinase</fullName>
    </alternativeName>
</protein>
<evidence type="ECO:0000256" key="9">
    <source>
        <dbReference type="NCBIfam" id="TIGR00152"/>
    </source>
</evidence>
<dbReference type="PANTHER" id="PTHR10695">
    <property type="entry name" value="DEPHOSPHO-COA KINASE-RELATED"/>
    <property type="match status" value="1"/>
</dbReference>
<dbReference type="GO" id="GO:0004140">
    <property type="term" value="F:dephospho-CoA kinase activity"/>
    <property type="evidence" value="ECO:0007669"/>
    <property type="project" value="UniProtKB-UniRule"/>
</dbReference>
<keyword evidence="11" id="KW-1185">Reference proteome</keyword>
<dbReference type="InterPro" id="IPR027417">
    <property type="entry name" value="P-loop_NTPase"/>
</dbReference>
<evidence type="ECO:0000313" key="11">
    <source>
        <dbReference type="Proteomes" id="UP000500857"/>
    </source>
</evidence>
<dbReference type="CDD" id="cd02022">
    <property type="entry name" value="DPCK"/>
    <property type="match status" value="1"/>
</dbReference>
<dbReference type="NCBIfam" id="TIGR00152">
    <property type="entry name" value="dephospho-CoA kinase"/>
    <property type="match status" value="1"/>
</dbReference>
<dbReference type="HAMAP" id="MF_00376">
    <property type="entry name" value="Dephospho_CoA_kinase"/>
    <property type="match status" value="1"/>
</dbReference>
<dbReference type="InterPro" id="IPR001977">
    <property type="entry name" value="Depp_CoAkinase"/>
</dbReference>
<proteinExistence type="inferred from homology"/>
<dbReference type="PROSITE" id="PS51219">
    <property type="entry name" value="DPCK"/>
    <property type="match status" value="1"/>
</dbReference>
<organism evidence="10 11">
    <name type="scientific">Oxynema aestuarii AP17</name>
    <dbReference type="NCBI Taxonomy" id="2064643"/>
    <lineage>
        <taxon>Bacteria</taxon>
        <taxon>Bacillati</taxon>
        <taxon>Cyanobacteriota</taxon>
        <taxon>Cyanophyceae</taxon>
        <taxon>Oscillatoriophycideae</taxon>
        <taxon>Oscillatoriales</taxon>
        <taxon>Oscillatoriaceae</taxon>
        <taxon>Oxynema</taxon>
        <taxon>Oxynema aestuarii</taxon>
    </lineage>
</organism>
<dbReference type="EC" id="2.7.1.24" evidence="8 9"/>
<comment type="catalytic activity">
    <reaction evidence="8">
        <text>3'-dephospho-CoA + ATP = ADP + CoA + H(+)</text>
        <dbReference type="Rhea" id="RHEA:18245"/>
        <dbReference type="ChEBI" id="CHEBI:15378"/>
        <dbReference type="ChEBI" id="CHEBI:30616"/>
        <dbReference type="ChEBI" id="CHEBI:57287"/>
        <dbReference type="ChEBI" id="CHEBI:57328"/>
        <dbReference type="ChEBI" id="CHEBI:456216"/>
        <dbReference type="EC" id="2.7.1.24"/>
    </reaction>
</comment>
<dbReference type="AlphaFoldDB" id="A0A6H1TS99"/>
<dbReference type="Pfam" id="PF01121">
    <property type="entry name" value="CoaE"/>
    <property type="match status" value="1"/>
</dbReference>
<keyword evidence="2 8" id="KW-0963">Cytoplasm</keyword>
<keyword evidence="7 8" id="KW-0173">Coenzyme A biosynthesis</keyword>
<evidence type="ECO:0000256" key="6">
    <source>
        <dbReference type="ARBA" id="ARBA00022840"/>
    </source>
</evidence>
<keyword evidence="5 8" id="KW-0418">Kinase</keyword>
<comment type="pathway">
    <text evidence="8">Cofactor biosynthesis; coenzyme A biosynthesis; CoA from (R)-pantothenate: step 5/5.</text>
</comment>
<evidence type="ECO:0000256" key="2">
    <source>
        <dbReference type="ARBA" id="ARBA00022490"/>
    </source>
</evidence>
<dbReference type="KEGG" id="oxy:HCG48_01795"/>
<dbReference type="RefSeq" id="WP_168567631.1">
    <property type="nucleotide sequence ID" value="NZ_CP051167.1"/>
</dbReference>
<dbReference type="Gene3D" id="3.40.50.300">
    <property type="entry name" value="P-loop containing nucleotide triphosphate hydrolases"/>
    <property type="match status" value="1"/>
</dbReference>
<keyword evidence="3 8" id="KW-0808">Transferase</keyword>
<reference evidence="10 11" key="1">
    <citation type="submission" date="2020-04" db="EMBL/GenBank/DDBJ databases">
        <authorList>
            <person name="Basu S."/>
            <person name="Maruthanayagam V."/>
            <person name="Chakraborty S."/>
            <person name="Pramanik A."/>
            <person name="Mukherjee J."/>
            <person name="Brink B."/>
        </authorList>
    </citation>
    <scope>NUCLEOTIDE SEQUENCE [LARGE SCALE GENOMIC DNA]</scope>
    <source>
        <strain evidence="10 11">AP17</strain>
    </source>
</reference>